<sequence length="97" mass="11544">MSSLFKFSTASSMDEFFKKFAISIFLCEDLILRKQKRKHVNKKVDMLLKLEQREEISPMHTYIFLQGDLCMEKLHGLNPSLFILKMEMFKLLACKEY</sequence>
<dbReference type="GeneID" id="3238852"/>
<reference evidence="1 2" key="1">
    <citation type="journal article" date="2004" name="Science">
        <title>Genome sequence of a polydnavirus: insights into symbiotic virus evolution.</title>
        <authorList>
            <person name="Espagne E."/>
            <person name="Dupuy C."/>
            <person name="Huguet E."/>
            <person name="Cattolico L."/>
            <person name="Provost B."/>
            <person name="Martins N."/>
            <person name="Poirie M."/>
            <person name="Periquet G."/>
            <person name="Drezen J.M."/>
        </authorList>
    </citation>
    <scope>NUCLEOTIDE SEQUENCE [LARGE SCALE GENOMIC DNA]</scope>
</reference>
<dbReference type="RefSeq" id="YP_184816.1">
    <property type="nucleotide sequence ID" value="NC_006644.1"/>
</dbReference>
<name>Q5ZP21_9VIRU</name>
<dbReference type="KEGG" id="vg:3238852"/>
<accession>Q5ZP21</accession>
<proteinExistence type="predicted"/>
<evidence type="ECO:0000313" key="2">
    <source>
        <dbReference type="Proteomes" id="UP000203537"/>
    </source>
</evidence>
<gene>
    <name evidence="1" type="ORF">CcBV_12.4</name>
</gene>
<protein>
    <submittedName>
        <fullName evidence="1">Uncharacterized protein</fullName>
    </submittedName>
</protein>
<dbReference type="Proteomes" id="UP000203537">
    <property type="component" value="Genome"/>
</dbReference>
<dbReference type="EMBL" id="AJ632315">
    <property type="protein sequence ID" value="CAG17438.1"/>
    <property type="molecule type" value="Genomic_DNA"/>
</dbReference>
<organism evidence="1 2">
    <name type="scientific">Bracoviriform congregatae</name>
    <dbReference type="NCBI Taxonomy" id="39640"/>
    <lineage>
        <taxon>Viruses</taxon>
        <taxon>Viruses incertae sedis</taxon>
        <taxon>Polydnaviriformidae</taxon>
        <taxon>Bracoviriform</taxon>
    </lineage>
</organism>
<evidence type="ECO:0000313" key="1">
    <source>
        <dbReference type="EMBL" id="CAG17438.1"/>
    </source>
</evidence>